<evidence type="ECO:0000313" key="3">
    <source>
        <dbReference type="Proteomes" id="UP001501758"/>
    </source>
</evidence>
<dbReference type="EMBL" id="BAAAGE010000007">
    <property type="protein sequence ID" value="GAA0732613.1"/>
    <property type="molecule type" value="Genomic_DNA"/>
</dbReference>
<keyword evidence="1" id="KW-0472">Membrane</keyword>
<dbReference type="RefSeq" id="WP_343914586.1">
    <property type="nucleotide sequence ID" value="NZ_BAAAGE010000007.1"/>
</dbReference>
<evidence type="ECO:0008006" key="4">
    <source>
        <dbReference type="Google" id="ProtNLM"/>
    </source>
</evidence>
<organism evidence="2 3">
    <name type="scientific">Aquimarina litoralis</name>
    <dbReference type="NCBI Taxonomy" id="584605"/>
    <lineage>
        <taxon>Bacteria</taxon>
        <taxon>Pseudomonadati</taxon>
        <taxon>Bacteroidota</taxon>
        <taxon>Flavobacteriia</taxon>
        <taxon>Flavobacteriales</taxon>
        <taxon>Flavobacteriaceae</taxon>
        <taxon>Aquimarina</taxon>
    </lineage>
</organism>
<keyword evidence="1" id="KW-1133">Transmembrane helix</keyword>
<evidence type="ECO:0000256" key="1">
    <source>
        <dbReference type="SAM" id="Phobius"/>
    </source>
</evidence>
<feature type="transmembrane region" description="Helical" evidence="1">
    <location>
        <begin position="78"/>
        <end position="99"/>
    </location>
</feature>
<keyword evidence="3" id="KW-1185">Reference proteome</keyword>
<evidence type="ECO:0000313" key="2">
    <source>
        <dbReference type="EMBL" id="GAA0732613.1"/>
    </source>
</evidence>
<keyword evidence="1" id="KW-0812">Transmembrane</keyword>
<gene>
    <name evidence="2" type="ORF">GCM10009430_45920</name>
</gene>
<feature type="transmembrane region" description="Helical" evidence="1">
    <location>
        <begin position="105"/>
        <end position="122"/>
    </location>
</feature>
<sequence>MKKTYIKIAGIINLFGAILHTIGGQIELVNPLLDSNISIQQKSELTGAWHIVTILLFLTSYIVLKVGFKKIRNQEEKLLKPIAILYILSGIPFIITSYIYNANAFQWILLMPIGVLLVMGLPKSSIQKQNP</sequence>
<reference evidence="3" key="1">
    <citation type="journal article" date="2019" name="Int. J. Syst. Evol. Microbiol.">
        <title>The Global Catalogue of Microorganisms (GCM) 10K type strain sequencing project: providing services to taxonomists for standard genome sequencing and annotation.</title>
        <authorList>
            <consortium name="The Broad Institute Genomics Platform"/>
            <consortium name="The Broad Institute Genome Sequencing Center for Infectious Disease"/>
            <person name="Wu L."/>
            <person name="Ma J."/>
        </authorList>
    </citation>
    <scope>NUCLEOTIDE SEQUENCE [LARGE SCALE GENOMIC DNA]</scope>
    <source>
        <strain evidence="3">JCM 15974</strain>
    </source>
</reference>
<dbReference type="Proteomes" id="UP001501758">
    <property type="component" value="Unassembled WGS sequence"/>
</dbReference>
<feature type="transmembrane region" description="Helical" evidence="1">
    <location>
        <begin position="48"/>
        <end position="66"/>
    </location>
</feature>
<accession>A0ABP3UFM3</accession>
<comment type="caution">
    <text evidence="2">The sequence shown here is derived from an EMBL/GenBank/DDBJ whole genome shotgun (WGS) entry which is preliminary data.</text>
</comment>
<proteinExistence type="predicted"/>
<name>A0ABP3UFM3_9FLAO</name>
<protein>
    <recommendedName>
        <fullName evidence="4">DUF423 domain-containing protein</fullName>
    </recommendedName>
</protein>